<proteinExistence type="inferred from homology"/>
<dbReference type="Gene3D" id="1.20.58.1000">
    <property type="entry name" value="Metal-sensitive repressor, helix protomer"/>
    <property type="match status" value="1"/>
</dbReference>
<dbReference type="InterPro" id="IPR038390">
    <property type="entry name" value="Metal_Tscrpt_repr_sf"/>
</dbReference>
<sequence>MSHLHADKSKLVARIRRLKGQLDAVERSLEAEADCGDTLQLLASIRGALNGLTTELIETHIRNHVSDPDKDPDEDRAKGARQLISVLKTYMK</sequence>
<organism evidence="2 3">
    <name type="scientific">Limoniibacter endophyticus</name>
    <dbReference type="NCBI Taxonomy" id="1565040"/>
    <lineage>
        <taxon>Bacteria</taxon>
        <taxon>Pseudomonadati</taxon>
        <taxon>Pseudomonadota</taxon>
        <taxon>Alphaproteobacteria</taxon>
        <taxon>Hyphomicrobiales</taxon>
        <taxon>Bartonellaceae</taxon>
        <taxon>Limoniibacter</taxon>
    </lineage>
</organism>
<dbReference type="InterPro" id="IPR003735">
    <property type="entry name" value="Metal_Tscrpt_repr"/>
</dbReference>
<reference evidence="2" key="1">
    <citation type="journal article" date="2014" name="Int. J. Syst. Evol. Microbiol.">
        <title>Complete genome sequence of Corynebacterium casei LMG S-19264T (=DSM 44701T), isolated from a smear-ripened cheese.</title>
        <authorList>
            <consortium name="US DOE Joint Genome Institute (JGI-PGF)"/>
            <person name="Walter F."/>
            <person name="Albersmeier A."/>
            <person name="Kalinowski J."/>
            <person name="Ruckert C."/>
        </authorList>
    </citation>
    <scope>NUCLEOTIDE SEQUENCE</scope>
    <source>
        <strain evidence="2">KCTC 42097</strain>
    </source>
</reference>
<dbReference type="AlphaFoldDB" id="A0A8J3DKP1"/>
<dbReference type="GO" id="GO:0046872">
    <property type="term" value="F:metal ion binding"/>
    <property type="evidence" value="ECO:0007669"/>
    <property type="project" value="InterPro"/>
</dbReference>
<protein>
    <recommendedName>
        <fullName evidence="4">DNA-binding FrmR family transcriptional regulator</fullName>
    </recommendedName>
</protein>
<accession>A0A8J3DKP1</accession>
<name>A0A8J3DKP1_9HYPH</name>
<dbReference type="PANTHER" id="PTHR33677:SF5">
    <property type="entry name" value="TRANSCRIPTIONAL REPRESSOR FRMR"/>
    <property type="match status" value="1"/>
</dbReference>
<dbReference type="Pfam" id="PF02583">
    <property type="entry name" value="Trns_repr_metal"/>
    <property type="match status" value="1"/>
</dbReference>
<comment type="similarity">
    <text evidence="1">Belongs to the FrmR/RcnR family.</text>
</comment>
<gene>
    <name evidence="2" type="ORF">GCM10010136_29010</name>
</gene>
<evidence type="ECO:0000313" key="2">
    <source>
        <dbReference type="EMBL" id="GHC77647.1"/>
    </source>
</evidence>
<evidence type="ECO:0008006" key="4">
    <source>
        <dbReference type="Google" id="ProtNLM"/>
    </source>
</evidence>
<keyword evidence="3" id="KW-1185">Reference proteome</keyword>
<dbReference type="RefSeq" id="WP_189491666.1">
    <property type="nucleotide sequence ID" value="NZ_BMZO01000010.1"/>
</dbReference>
<dbReference type="GO" id="GO:0045892">
    <property type="term" value="P:negative regulation of DNA-templated transcription"/>
    <property type="evidence" value="ECO:0007669"/>
    <property type="project" value="UniProtKB-ARBA"/>
</dbReference>
<dbReference type="PANTHER" id="PTHR33677">
    <property type="entry name" value="TRANSCRIPTIONAL REPRESSOR FRMR-RELATED"/>
    <property type="match status" value="1"/>
</dbReference>
<reference evidence="2" key="2">
    <citation type="submission" date="2020-09" db="EMBL/GenBank/DDBJ databases">
        <authorList>
            <person name="Sun Q."/>
            <person name="Kim S."/>
        </authorList>
    </citation>
    <scope>NUCLEOTIDE SEQUENCE</scope>
    <source>
        <strain evidence="2">KCTC 42097</strain>
    </source>
</reference>
<dbReference type="CDD" id="cd10153">
    <property type="entry name" value="RcnR-FrmR-like_DUF156"/>
    <property type="match status" value="1"/>
</dbReference>
<comment type="caution">
    <text evidence="2">The sequence shown here is derived from an EMBL/GenBank/DDBJ whole genome shotgun (WGS) entry which is preliminary data.</text>
</comment>
<dbReference type="GO" id="GO:0003677">
    <property type="term" value="F:DNA binding"/>
    <property type="evidence" value="ECO:0007669"/>
    <property type="project" value="InterPro"/>
</dbReference>
<evidence type="ECO:0000256" key="1">
    <source>
        <dbReference type="ARBA" id="ARBA00005260"/>
    </source>
</evidence>
<evidence type="ECO:0000313" key="3">
    <source>
        <dbReference type="Proteomes" id="UP000641137"/>
    </source>
</evidence>
<dbReference type="Proteomes" id="UP000641137">
    <property type="component" value="Unassembled WGS sequence"/>
</dbReference>
<dbReference type="EMBL" id="BMZO01000010">
    <property type="protein sequence ID" value="GHC77647.1"/>
    <property type="molecule type" value="Genomic_DNA"/>
</dbReference>